<protein>
    <submittedName>
        <fullName evidence="1">Isochorismatase hydrolase</fullName>
    </submittedName>
</protein>
<proteinExistence type="predicted"/>
<reference evidence="1" key="1">
    <citation type="submission" date="2014-05" db="EMBL/GenBank/DDBJ databases">
        <title>The transcriptome of the halophilic microalga Tetraselmis sp. GSL018 isolated from the Great Salt Lake, Utah.</title>
        <authorList>
            <person name="Jinkerson R.E."/>
            <person name="D'Adamo S."/>
            <person name="Posewitz M.C."/>
        </authorList>
    </citation>
    <scope>NUCLEOTIDE SEQUENCE</scope>
    <source>
        <strain evidence="1">GSL018</strain>
    </source>
</reference>
<accession>A0A061S4E7</accession>
<dbReference type="EMBL" id="GBEZ01005231">
    <property type="protein sequence ID" value="JAC80052.1"/>
    <property type="molecule type" value="Transcribed_RNA"/>
</dbReference>
<keyword evidence="1" id="KW-0378">Hydrolase</keyword>
<evidence type="ECO:0000313" key="1">
    <source>
        <dbReference type="EMBL" id="JAC80052.1"/>
    </source>
</evidence>
<name>A0A061S4E7_9CHLO</name>
<organism evidence="1">
    <name type="scientific">Tetraselmis sp. GSL018</name>
    <dbReference type="NCBI Taxonomy" id="582737"/>
    <lineage>
        <taxon>Eukaryota</taxon>
        <taxon>Viridiplantae</taxon>
        <taxon>Chlorophyta</taxon>
        <taxon>core chlorophytes</taxon>
        <taxon>Chlorodendrophyceae</taxon>
        <taxon>Chlorodendrales</taxon>
        <taxon>Chlorodendraceae</taxon>
        <taxon>Tetraselmis</taxon>
    </lineage>
</organism>
<gene>
    <name evidence="1" type="ORF">TSPGSL018_11169</name>
</gene>
<dbReference type="AlphaFoldDB" id="A0A061S4E7"/>
<dbReference type="GO" id="GO:0016787">
    <property type="term" value="F:hydrolase activity"/>
    <property type="evidence" value="ECO:0007669"/>
    <property type="project" value="UniProtKB-KW"/>
</dbReference>
<sequence length="83" mass="9582">MALYKPDPQRRQTALKGGATAVLFIDTQNFNCKKEGAIYQAVSSEDKKELEYFWTRLAEVTPRWQKIQKAARQFGVEVRNCTL</sequence>